<dbReference type="EMBL" id="FOLT01000008">
    <property type="protein sequence ID" value="SFC49059.1"/>
    <property type="molecule type" value="Genomic_DNA"/>
</dbReference>
<dbReference type="STRING" id="753702.SAMN04488102_10841"/>
<organism evidence="5 6">
    <name type="scientific">Alkalibacterium subtropicum</name>
    <dbReference type="NCBI Taxonomy" id="753702"/>
    <lineage>
        <taxon>Bacteria</taxon>
        <taxon>Bacillati</taxon>
        <taxon>Bacillota</taxon>
        <taxon>Bacilli</taxon>
        <taxon>Lactobacillales</taxon>
        <taxon>Carnobacteriaceae</taxon>
        <taxon>Alkalibacterium</taxon>
    </lineage>
</organism>
<dbReference type="Proteomes" id="UP000199612">
    <property type="component" value="Unassembled WGS sequence"/>
</dbReference>
<dbReference type="AlphaFoldDB" id="A0A1I1JKC3"/>
<keyword evidence="3" id="KW-0560">Oxidoreductase</keyword>
<accession>A0A1I1JKC3</accession>
<dbReference type="RefSeq" id="WP_091530498.1">
    <property type="nucleotide sequence ID" value="NZ_FOLT01000008.1"/>
</dbReference>
<dbReference type="Gene3D" id="3.40.430.10">
    <property type="entry name" value="Dihydrofolate Reductase, subunit A"/>
    <property type="match status" value="1"/>
</dbReference>
<proteinExistence type="predicted"/>
<evidence type="ECO:0000313" key="6">
    <source>
        <dbReference type="Proteomes" id="UP000199612"/>
    </source>
</evidence>
<dbReference type="InterPro" id="IPR002734">
    <property type="entry name" value="RibDG_C"/>
</dbReference>
<evidence type="ECO:0000259" key="4">
    <source>
        <dbReference type="Pfam" id="PF01872"/>
    </source>
</evidence>
<evidence type="ECO:0000256" key="3">
    <source>
        <dbReference type="ARBA" id="ARBA00023002"/>
    </source>
</evidence>
<evidence type="ECO:0000313" key="5">
    <source>
        <dbReference type="EMBL" id="SFC49059.1"/>
    </source>
</evidence>
<dbReference type="SUPFAM" id="SSF53597">
    <property type="entry name" value="Dihydrofolate reductase-like"/>
    <property type="match status" value="1"/>
</dbReference>
<dbReference type="Pfam" id="PF01872">
    <property type="entry name" value="RibD_C"/>
    <property type="match status" value="1"/>
</dbReference>
<dbReference type="OrthoDB" id="9800865at2"/>
<protein>
    <submittedName>
        <fullName evidence="5">Pyrimidine reductase, riboflavin biosynthesis</fullName>
    </submittedName>
</protein>
<dbReference type="PANTHER" id="PTHR38011:SF7">
    <property type="entry name" value="2,5-DIAMINO-6-RIBOSYLAMINO-4(3H)-PYRIMIDINONE 5'-PHOSPHATE REDUCTASE"/>
    <property type="match status" value="1"/>
</dbReference>
<comment type="pathway">
    <text evidence="1">Cofactor biosynthesis; riboflavin biosynthesis.</text>
</comment>
<gene>
    <name evidence="5" type="ORF">SAMN04488102_10841</name>
</gene>
<reference evidence="6" key="1">
    <citation type="submission" date="2016-10" db="EMBL/GenBank/DDBJ databases">
        <authorList>
            <person name="Varghese N."/>
            <person name="Submissions S."/>
        </authorList>
    </citation>
    <scope>NUCLEOTIDE SEQUENCE [LARGE SCALE GENOMIC DNA]</scope>
    <source>
        <strain evidence="6">DSM 23664</strain>
    </source>
</reference>
<dbReference type="InterPro" id="IPR024072">
    <property type="entry name" value="DHFR-like_dom_sf"/>
</dbReference>
<evidence type="ECO:0000256" key="2">
    <source>
        <dbReference type="ARBA" id="ARBA00022857"/>
    </source>
</evidence>
<feature type="domain" description="Bacterial bifunctional deaminase-reductase C-terminal" evidence="4">
    <location>
        <begin position="4"/>
        <end position="243"/>
    </location>
</feature>
<name>A0A1I1JKC3_9LACT</name>
<keyword evidence="6" id="KW-1185">Reference proteome</keyword>
<sequence length="253" mass="28611">MKRPNIVLMVASSVDGRIAIRPNITMWEEMNDHRTQTAGGSEIWKEVEDSITHAYKPQGDILGSNSLVKEGEPLRILPSFEGDSKYLYDDFLPDEAINRKNHKSWLIVVDGKGRLRSGYQGDESTGRYMVHLVSHGVQPEYLYFLQQNNIPYLISGEERIDLKLAMEKLKNKLGIDNLVTTAGGKLSGALLREGLIDEVNIVFKPLLYGGFKTPCLFDSPELKDNEEPSKLQLIKSTTYKNGHVWLRYKVASK</sequence>
<dbReference type="InterPro" id="IPR050765">
    <property type="entry name" value="Riboflavin_Biosynth_HTPR"/>
</dbReference>
<dbReference type="GO" id="GO:0008703">
    <property type="term" value="F:5-amino-6-(5-phosphoribosylamino)uracil reductase activity"/>
    <property type="evidence" value="ECO:0007669"/>
    <property type="project" value="InterPro"/>
</dbReference>
<evidence type="ECO:0000256" key="1">
    <source>
        <dbReference type="ARBA" id="ARBA00005104"/>
    </source>
</evidence>
<dbReference type="PANTHER" id="PTHR38011">
    <property type="entry name" value="DIHYDROFOLATE REDUCTASE FAMILY PROTEIN (AFU_ORTHOLOGUE AFUA_8G06820)"/>
    <property type="match status" value="1"/>
</dbReference>
<dbReference type="GO" id="GO:0009231">
    <property type="term" value="P:riboflavin biosynthetic process"/>
    <property type="evidence" value="ECO:0007669"/>
    <property type="project" value="InterPro"/>
</dbReference>
<keyword evidence="2" id="KW-0521">NADP</keyword>